<protein>
    <submittedName>
        <fullName evidence="2">Uncharacterized protein</fullName>
    </submittedName>
</protein>
<organism evidence="2 3">
    <name type="scientific">Linnemannia elongata AG-77</name>
    <dbReference type="NCBI Taxonomy" id="1314771"/>
    <lineage>
        <taxon>Eukaryota</taxon>
        <taxon>Fungi</taxon>
        <taxon>Fungi incertae sedis</taxon>
        <taxon>Mucoromycota</taxon>
        <taxon>Mortierellomycotina</taxon>
        <taxon>Mortierellomycetes</taxon>
        <taxon>Mortierellales</taxon>
        <taxon>Mortierellaceae</taxon>
        <taxon>Linnemannia</taxon>
    </lineage>
</organism>
<name>A0A197K0N1_9FUNG</name>
<dbReference type="AlphaFoldDB" id="A0A197K0N1"/>
<gene>
    <name evidence="2" type="ORF">K457DRAFT_423310</name>
</gene>
<keyword evidence="3" id="KW-1185">Reference proteome</keyword>
<sequence>MAIALTGQQHTHPPTVDSTDAPFSSNVLTCLAVHIQTHISHTHTHTHTHLTLLHTHLSLTLSSHSLLSLSLCFYFTSCSIDNGVSLLYYLFCLPLRERLGKSFSNGDVVGVIWGLGRVMPAPPDLDPCLGGMSGE</sequence>
<reference evidence="2 3" key="1">
    <citation type="submission" date="2016-05" db="EMBL/GenBank/DDBJ databases">
        <title>Genome sequencing reveals origins of a unique bacterial endosymbiosis in the earliest lineages of terrestrial Fungi.</title>
        <authorList>
            <consortium name="DOE Joint Genome Institute"/>
            <person name="Uehling J."/>
            <person name="Gryganskyi A."/>
            <person name="Hameed K."/>
            <person name="Tschaplinski T."/>
            <person name="Misztal P."/>
            <person name="Wu S."/>
            <person name="Desiro A."/>
            <person name="Vande Pol N."/>
            <person name="Du Z.-Y."/>
            <person name="Zienkiewicz A."/>
            <person name="Zienkiewicz K."/>
            <person name="Morin E."/>
            <person name="Tisserant E."/>
            <person name="Splivallo R."/>
            <person name="Hainaut M."/>
            <person name="Henrissat B."/>
            <person name="Ohm R."/>
            <person name="Kuo A."/>
            <person name="Yan J."/>
            <person name="Lipzen A."/>
            <person name="Nolan M."/>
            <person name="Labutti K."/>
            <person name="Barry K."/>
            <person name="Goldstein A."/>
            <person name="Labbe J."/>
            <person name="Schadt C."/>
            <person name="Tuskan G."/>
            <person name="Grigoriev I."/>
            <person name="Martin F."/>
            <person name="Vilgalys R."/>
            <person name="Bonito G."/>
        </authorList>
    </citation>
    <scope>NUCLEOTIDE SEQUENCE [LARGE SCALE GENOMIC DNA]</scope>
    <source>
        <strain evidence="2 3">AG-77</strain>
    </source>
</reference>
<evidence type="ECO:0000313" key="3">
    <source>
        <dbReference type="Proteomes" id="UP000078512"/>
    </source>
</evidence>
<proteinExistence type="predicted"/>
<dbReference type="Proteomes" id="UP000078512">
    <property type="component" value="Unassembled WGS sequence"/>
</dbReference>
<dbReference type="EMBL" id="KV442033">
    <property type="protein sequence ID" value="OAQ30763.1"/>
    <property type="molecule type" value="Genomic_DNA"/>
</dbReference>
<feature type="region of interest" description="Disordered" evidence="1">
    <location>
        <begin position="1"/>
        <end position="20"/>
    </location>
</feature>
<evidence type="ECO:0000313" key="2">
    <source>
        <dbReference type="EMBL" id="OAQ30763.1"/>
    </source>
</evidence>
<evidence type="ECO:0000256" key="1">
    <source>
        <dbReference type="SAM" id="MobiDB-lite"/>
    </source>
</evidence>
<accession>A0A197K0N1</accession>